<accession>A0A817VMT8</accession>
<organism evidence="2 4">
    <name type="scientific">Rotaria socialis</name>
    <dbReference type="NCBI Taxonomy" id="392032"/>
    <lineage>
        <taxon>Eukaryota</taxon>
        <taxon>Metazoa</taxon>
        <taxon>Spiralia</taxon>
        <taxon>Gnathifera</taxon>
        <taxon>Rotifera</taxon>
        <taxon>Eurotatoria</taxon>
        <taxon>Bdelloidea</taxon>
        <taxon>Philodinida</taxon>
        <taxon>Philodinidae</taxon>
        <taxon>Rotaria</taxon>
    </lineage>
</organism>
<reference evidence="2" key="1">
    <citation type="submission" date="2021-02" db="EMBL/GenBank/DDBJ databases">
        <authorList>
            <person name="Nowell W R."/>
        </authorList>
    </citation>
    <scope>NUCLEOTIDE SEQUENCE</scope>
</reference>
<dbReference type="Proteomes" id="UP000663838">
    <property type="component" value="Unassembled WGS sequence"/>
</dbReference>
<keyword evidence="1" id="KW-0472">Membrane</keyword>
<comment type="caution">
    <text evidence="2">The sequence shown here is derived from an EMBL/GenBank/DDBJ whole genome shotgun (WGS) entry which is preliminary data.</text>
</comment>
<gene>
    <name evidence="2" type="ORF">KIK155_LOCUS2967</name>
    <name evidence="3" type="ORF">TOA249_LOCUS2178</name>
</gene>
<keyword evidence="1" id="KW-1133">Transmembrane helix</keyword>
<dbReference type="EMBL" id="CAJNYV010000112">
    <property type="protein sequence ID" value="CAF3343813.1"/>
    <property type="molecule type" value="Genomic_DNA"/>
</dbReference>
<dbReference type="EMBL" id="CAJOBS010000068">
    <property type="protein sequence ID" value="CAF4485451.1"/>
    <property type="molecule type" value="Genomic_DNA"/>
</dbReference>
<name>A0A817VMT8_9BILA</name>
<protein>
    <submittedName>
        <fullName evidence="2">Uncharacterized protein</fullName>
    </submittedName>
</protein>
<keyword evidence="1" id="KW-0812">Transmembrane</keyword>
<dbReference type="AlphaFoldDB" id="A0A817VMT8"/>
<evidence type="ECO:0000313" key="2">
    <source>
        <dbReference type="EMBL" id="CAF3343813.1"/>
    </source>
</evidence>
<evidence type="ECO:0000256" key="1">
    <source>
        <dbReference type="SAM" id="Phobius"/>
    </source>
</evidence>
<evidence type="ECO:0000313" key="4">
    <source>
        <dbReference type="Proteomes" id="UP000663865"/>
    </source>
</evidence>
<feature type="transmembrane region" description="Helical" evidence="1">
    <location>
        <begin position="40"/>
        <end position="69"/>
    </location>
</feature>
<proteinExistence type="predicted"/>
<dbReference type="Proteomes" id="UP000663865">
    <property type="component" value="Unassembled WGS sequence"/>
</dbReference>
<feature type="transmembrane region" description="Helical" evidence="1">
    <location>
        <begin position="89"/>
        <end position="107"/>
    </location>
</feature>
<evidence type="ECO:0000313" key="3">
    <source>
        <dbReference type="EMBL" id="CAF4485451.1"/>
    </source>
</evidence>
<sequence>MPRVRVPLRRTGVRYTARPGRRLVSPPPARPAGKGGLMGLIGGLGGLLLCLLCLATMGLLGLFASFIAVTAYLGKLYRALKTIAGSGAPGLYVNSVVLLAALCFAGFHKIRRSL</sequence>